<dbReference type="Proteomes" id="UP000887540">
    <property type="component" value="Unplaced"/>
</dbReference>
<sequence>MNNEIIDAPEMFLKNSIERILNDRDIKRKDHASLKKACESALEQLQQEIDSYARKVPEQTDILPNYQSYILADGYFLPFELACHSNCNRIAITALDSLQV</sequence>
<keyword evidence="2" id="KW-1185">Reference proteome</keyword>
<dbReference type="AlphaFoldDB" id="A0A914D473"/>
<keyword evidence="1" id="KW-0175">Coiled coil</keyword>
<evidence type="ECO:0000256" key="1">
    <source>
        <dbReference type="SAM" id="Coils"/>
    </source>
</evidence>
<protein>
    <submittedName>
        <fullName evidence="3">Uncharacterized protein</fullName>
    </submittedName>
</protein>
<evidence type="ECO:0000313" key="3">
    <source>
        <dbReference type="WBParaSite" id="ACRNAN_scaffold18196.g26790.t1"/>
    </source>
</evidence>
<evidence type="ECO:0000313" key="2">
    <source>
        <dbReference type="Proteomes" id="UP000887540"/>
    </source>
</evidence>
<reference evidence="3" key="1">
    <citation type="submission" date="2022-11" db="UniProtKB">
        <authorList>
            <consortium name="WormBaseParasite"/>
        </authorList>
    </citation>
    <scope>IDENTIFICATION</scope>
</reference>
<dbReference type="WBParaSite" id="ACRNAN_scaffold18196.g26790.t1">
    <property type="protein sequence ID" value="ACRNAN_scaffold18196.g26790.t1"/>
    <property type="gene ID" value="ACRNAN_scaffold18196.g26790"/>
</dbReference>
<name>A0A914D473_9BILA</name>
<feature type="coiled-coil region" evidence="1">
    <location>
        <begin position="28"/>
        <end position="62"/>
    </location>
</feature>
<organism evidence="2 3">
    <name type="scientific">Acrobeloides nanus</name>
    <dbReference type="NCBI Taxonomy" id="290746"/>
    <lineage>
        <taxon>Eukaryota</taxon>
        <taxon>Metazoa</taxon>
        <taxon>Ecdysozoa</taxon>
        <taxon>Nematoda</taxon>
        <taxon>Chromadorea</taxon>
        <taxon>Rhabditida</taxon>
        <taxon>Tylenchina</taxon>
        <taxon>Cephalobomorpha</taxon>
        <taxon>Cephaloboidea</taxon>
        <taxon>Cephalobidae</taxon>
        <taxon>Acrobeloides</taxon>
    </lineage>
</organism>
<accession>A0A914D473</accession>
<proteinExistence type="predicted"/>